<evidence type="ECO:0000313" key="1">
    <source>
        <dbReference type="EMBL" id="CAB4123469.1"/>
    </source>
</evidence>
<name>A0A6J5KTD9_9CAUD</name>
<sequence length="408" mass="43650">MSNTLLTISKITNEALMVLENELTFTSEVDRNYDDQFAVVGGKIGNTVNVRRPGRFIGTTGPALNVEDFNENSVPVTLSTQFHVDTQFTTQDLALSLDMFSDRVLKPAVAAIANKIDRDGLSLAASQTANIVGVAGTPPTGLITYLTAGAYLDSEGAPRDGRRSCIVEPFTSATIVDSLKGLFVPQEAIGEQYRKGLMGRDSAGVNWKLDQNVVSQTFGNWSANTIACNVTTATGFLTSGWAQYSTIQLTASSASTLNAGDVFTIPGVFAVNPQNRQSYGKLRNFVVQSTTAVGTSATNVVVSPAIISGGQFQNVNITSSGAQNIIAFNNTGVSSPQNIMMHRNAFTLAVADLELPDGVHFAGRASDKEIGLSMRVVRQYTINNDSIPTRLDVLYGWAPLYPELACRI</sequence>
<gene>
    <name evidence="1" type="ORF">UFOVP43_50</name>
</gene>
<organism evidence="1">
    <name type="scientific">uncultured Caudovirales phage</name>
    <dbReference type="NCBI Taxonomy" id="2100421"/>
    <lineage>
        <taxon>Viruses</taxon>
        <taxon>Duplodnaviria</taxon>
        <taxon>Heunggongvirae</taxon>
        <taxon>Uroviricota</taxon>
        <taxon>Caudoviricetes</taxon>
        <taxon>Peduoviridae</taxon>
        <taxon>Maltschvirus</taxon>
        <taxon>Maltschvirus maltsch</taxon>
    </lineage>
</organism>
<accession>A0A6J5KTD9</accession>
<protein>
    <submittedName>
        <fullName evidence="1">Major capsid protein Gp5</fullName>
    </submittedName>
</protein>
<dbReference type="Gene3D" id="2.40.30.240">
    <property type="match status" value="1"/>
</dbReference>
<dbReference type="Pfam" id="PF11651">
    <property type="entry name" value="P22_CoatProtein"/>
    <property type="match status" value="1"/>
</dbReference>
<reference evidence="1" key="1">
    <citation type="submission" date="2020-04" db="EMBL/GenBank/DDBJ databases">
        <authorList>
            <person name="Chiriac C."/>
            <person name="Salcher M."/>
            <person name="Ghai R."/>
            <person name="Kavagutti S V."/>
        </authorList>
    </citation>
    <scope>NUCLEOTIDE SEQUENCE</scope>
</reference>
<feature type="non-terminal residue" evidence="1">
    <location>
        <position position="408"/>
    </location>
</feature>
<proteinExistence type="predicted"/>
<dbReference type="EMBL" id="LR796171">
    <property type="protein sequence ID" value="CAB4123469.1"/>
    <property type="molecule type" value="Genomic_DNA"/>
</dbReference>
<dbReference type="InterPro" id="IPR024659">
    <property type="entry name" value="Phage_coat_Gp5"/>
</dbReference>